<evidence type="ECO:0000313" key="3">
    <source>
        <dbReference type="Proteomes" id="UP001596060"/>
    </source>
</evidence>
<gene>
    <name evidence="2" type="ORF">ACFPN9_13185</name>
</gene>
<protein>
    <submittedName>
        <fullName evidence="2">Uncharacterized protein</fullName>
    </submittedName>
</protein>
<proteinExistence type="predicted"/>
<evidence type="ECO:0000313" key="2">
    <source>
        <dbReference type="EMBL" id="MFC5506211.1"/>
    </source>
</evidence>
<sequence length="286" mass="30868">MTAPAILVGNRTGGQGKTLISQMIHYGYSLAGQPISALSADSAEVGAESKLGRFLGKGNVDELGTGANMSEVLENNHEAVRYWDRLGKHLRDGSCVVDLGANILPLVFQWARARKAGRLLKDRRVVLVIPVTAQAQSIADAVEMLKLAAGNEDALPIAERFVVLNDYHGSFARLKEDRTFLKLVTPSVHEPKTTVVHLGKANVEIWGNIEAKNISFERLSGMEIEDYEKVFDLDMFAASGSEAAFDEWNESTLKAFRGAGLIPPGAEPSAETHGVSQVEKKGAKAA</sequence>
<dbReference type="SUPFAM" id="SSF52540">
    <property type="entry name" value="P-loop containing nucleoside triphosphate hydrolases"/>
    <property type="match status" value="1"/>
</dbReference>
<dbReference type="InterPro" id="IPR027417">
    <property type="entry name" value="P-loop_NTPase"/>
</dbReference>
<feature type="region of interest" description="Disordered" evidence="1">
    <location>
        <begin position="264"/>
        <end position="286"/>
    </location>
</feature>
<comment type="caution">
    <text evidence="2">The sequence shown here is derived from an EMBL/GenBank/DDBJ whole genome shotgun (WGS) entry which is preliminary data.</text>
</comment>
<dbReference type="Proteomes" id="UP001596060">
    <property type="component" value="Unassembled WGS sequence"/>
</dbReference>
<dbReference type="RefSeq" id="WP_377817175.1">
    <property type="nucleotide sequence ID" value="NZ_JBHSLU010000037.1"/>
</dbReference>
<accession>A0ABW0P0E4</accession>
<dbReference type="EMBL" id="JBHSLU010000037">
    <property type="protein sequence ID" value="MFC5506211.1"/>
    <property type="molecule type" value="Genomic_DNA"/>
</dbReference>
<evidence type="ECO:0000256" key="1">
    <source>
        <dbReference type="SAM" id="MobiDB-lite"/>
    </source>
</evidence>
<organism evidence="2 3">
    <name type="scientific">Bosea massiliensis</name>
    <dbReference type="NCBI Taxonomy" id="151419"/>
    <lineage>
        <taxon>Bacteria</taxon>
        <taxon>Pseudomonadati</taxon>
        <taxon>Pseudomonadota</taxon>
        <taxon>Alphaproteobacteria</taxon>
        <taxon>Hyphomicrobiales</taxon>
        <taxon>Boseaceae</taxon>
        <taxon>Bosea</taxon>
    </lineage>
</organism>
<reference evidence="3" key="1">
    <citation type="journal article" date="2019" name="Int. J. Syst. Evol. Microbiol.">
        <title>The Global Catalogue of Microorganisms (GCM) 10K type strain sequencing project: providing services to taxonomists for standard genome sequencing and annotation.</title>
        <authorList>
            <consortium name="The Broad Institute Genomics Platform"/>
            <consortium name="The Broad Institute Genome Sequencing Center for Infectious Disease"/>
            <person name="Wu L."/>
            <person name="Ma J."/>
        </authorList>
    </citation>
    <scope>NUCLEOTIDE SEQUENCE [LARGE SCALE GENOMIC DNA]</scope>
    <source>
        <strain evidence="3">CCUG 43117</strain>
    </source>
</reference>
<name>A0ABW0P0E4_9HYPH</name>
<keyword evidence="3" id="KW-1185">Reference proteome</keyword>